<dbReference type="RefSeq" id="WP_348386468.1">
    <property type="nucleotide sequence ID" value="NZ_CP134146.1"/>
</dbReference>
<dbReference type="Gene3D" id="3.10.290.10">
    <property type="entry name" value="RNA-binding S4 domain"/>
    <property type="match status" value="1"/>
</dbReference>
<dbReference type="CDD" id="cd00165">
    <property type="entry name" value="S4"/>
    <property type="match status" value="1"/>
</dbReference>
<accession>A0ABY9TET2</accession>
<evidence type="ECO:0000256" key="2">
    <source>
        <dbReference type="SAM" id="MobiDB-lite"/>
    </source>
</evidence>
<evidence type="ECO:0000313" key="4">
    <source>
        <dbReference type="Proteomes" id="UP001248581"/>
    </source>
</evidence>
<reference evidence="4" key="1">
    <citation type="submission" date="2023-09" db="EMBL/GenBank/DDBJ databases">
        <authorList>
            <person name="Li S."/>
            <person name="Li X."/>
            <person name="Zhang C."/>
            <person name="Zhao Z."/>
        </authorList>
    </citation>
    <scope>NUCLEOTIDE SEQUENCE [LARGE SCALE GENOMIC DNA]</scope>
    <source>
        <strain evidence="4">SQ345</strain>
    </source>
</reference>
<dbReference type="SUPFAM" id="SSF55174">
    <property type="entry name" value="Alpha-L RNA-binding motif"/>
    <property type="match status" value="1"/>
</dbReference>
<protein>
    <submittedName>
        <fullName evidence="3">RNA-binding S4 domain-containing protein</fullName>
    </submittedName>
</protein>
<proteinExistence type="predicted"/>
<feature type="compositionally biased region" description="Basic residues" evidence="2">
    <location>
        <begin position="91"/>
        <end position="114"/>
    </location>
</feature>
<name>A0ABY9TET2_9GAMM</name>
<keyword evidence="1" id="KW-0694">RNA-binding</keyword>
<evidence type="ECO:0000256" key="1">
    <source>
        <dbReference type="PROSITE-ProRule" id="PRU00182"/>
    </source>
</evidence>
<organism evidence="3 4">
    <name type="scientific">Thalassotalea nanhaiensis</name>
    <dbReference type="NCBI Taxonomy" id="3065648"/>
    <lineage>
        <taxon>Bacteria</taxon>
        <taxon>Pseudomonadati</taxon>
        <taxon>Pseudomonadota</taxon>
        <taxon>Gammaproteobacteria</taxon>
        <taxon>Alteromonadales</taxon>
        <taxon>Colwelliaceae</taxon>
        <taxon>Thalassotalea</taxon>
    </lineage>
</organism>
<dbReference type="Proteomes" id="UP001248581">
    <property type="component" value="Chromosome"/>
</dbReference>
<keyword evidence="4" id="KW-1185">Reference proteome</keyword>
<gene>
    <name evidence="3" type="ORF">RI845_12340</name>
</gene>
<feature type="compositionally biased region" description="Polar residues" evidence="2">
    <location>
        <begin position="122"/>
        <end position="135"/>
    </location>
</feature>
<sequence length="135" mass="15022">MEIEVLAIELHEEPIELCKLLKIANLVGGGGEAKMVITEGYVYLNGEVEYQKRKKVYFEDIVQFNDEAIMPILSDEPKPVAEPKPNSVTNKAKKPSKNSSSKKSKAKNSPKNKSQKAEKKPSSNNSRTGRKSISF</sequence>
<dbReference type="Pfam" id="PF13275">
    <property type="entry name" value="S4_2"/>
    <property type="match status" value="1"/>
</dbReference>
<dbReference type="InterPro" id="IPR036986">
    <property type="entry name" value="S4_RNA-bd_sf"/>
</dbReference>
<dbReference type="EMBL" id="CP134146">
    <property type="protein sequence ID" value="WNC67304.1"/>
    <property type="molecule type" value="Genomic_DNA"/>
</dbReference>
<feature type="region of interest" description="Disordered" evidence="2">
    <location>
        <begin position="74"/>
        <end position="135"/>
    </location>
</feature>
<dbReference type="PROSITE" id="PS50889">
    <property type="entry name" value="S4"/>
    <property type="match status" value="1"/>
</dbReference>
<evidence type="ECO:0000313" key="3">
    <source>
        <dbReference type="EMBL" id="WNC67304.1"/>
    </source>
</evidence>